<keyword evidence="3" id="KW-0813">Transport</keyword>
<evidence type="ECO:0000256" key="2">
    <source>
        <dbReference type="ARBA" id="ARBA00008821"/>
    </source>
</evidence>
<evidence type="ECO:0000313" key="9">
    <source>
        <dbReference type="EMBL" id="KRN81161.1"/>
    </source>
</evidence>
<feature type="transmembrane region" description="Helical" evidence="8">
    <location>
        <begin position="426"/>
        <end position="448"/>
    </location>
</feature>
<dbReference type="PATRIC" id="fig|319653.3.peg.1639"/>
<feature type="transmembrane region" description="Helical" evidence="8">
    <location>
        <begin position="400"/>
        <end position="420"/>
    </location>
</feature>
<keyword evidence="12" id="KW-1185">Reference proteome</keyword>
<evidence type="ECO:0000256" key="8">
    <source>
        <dbReference type="SAM" id="Phobius"/>
    </source>
</evidence>
<feature type="transmembrane region" description="Helical" evidence="8">
    <location>
        <begin position="96"/>
        <end position="116"/>
    </location>
</feature>
<dbReference type="PANTHER" id="PTHR42810:SF4">
    <property type="entry name" value="URIC ACID TRANSPORTER UACT"/>
    <property type="match status" value="1"/>
</dbReference>
<feature type="transmembrane region" description="Helical" evidence="8">
    <location>
        <begin position="261"/>
        <end position="285"/>
    </location>
</feature>
<dbReference type="STRING" id="319653.SAMN04487973_13411"/>
<dbReference type="EMBL" id="FOGK01000034">
    <property type="protein sequence ID" value="SER95812.1"/>
    <property type="molecule type" value="Genomic_DNA"/>
</dbReference>
<evidence type="ECO:0000313" key="12">
    <source>
        <dbReference type="Proteomes" id="UP000182818"/>
    </source>
</evidence>
<keyword evidence="7 8" id="KW-0472">Membrane</keyword>
<keyword evidence="6 8" id="KW-1133">Transmembrane helix</keyword>
<comment type="similarity">
    <text evidence="2">Belongs to the nucleobase:cation symporter-2 (NCS2) (TC 2.A.40) family.</text>
</comment>
<proteinExistence type="inferred from homology"/>
<dbReference type="InterPro" id="IPR017588">
    <property type="entry name" value="UacT-like"/>
</dbReference>
<dbReference type="Pfam" id="PF00860">
    <property type="entry name" value="Xan_ur_permease"/>
    <property type="match status" value="1"/>
</dbReference>
<comment type="caution">
    <text evidence="9">The sequence shown here is derived from an EMBL/GenBank/DDBJ whole genome shotgun (WGS) entry which is preliminary data.</text>
</comment>
<evidence type="ECO:0000256" key="4">
    <source>
        <dbReference type="ARBA" id="ARBA00022475"/>
    </source>
</evidence>
<accession>A0A0R2JVR7</accession>
<dbReference type="PROSITE" id="PS01116">
    <property type="entry name" value="XANTH_URACIL_PERMASE"/>
    <property type="match status" value="1"/>
</dbReference>
<sequence>MDSTGGNKLVSKEKWAQEQIDFDAGEGVPLESSTSNGHAAVLGLQHLLTMYSGDVMVPLLIGAIVHFTATQLALLISMDLFMCGIATLLQVHRTRLVGIGLPVVLGCAVQVITPLGTIGKTLGITTMYGAIIVSGLFVLLMSGVFSKLRNLFPPVVTGSLIIVIGFTLMPVAITDLGGGTVSAHDFGSLNNLLVGGFTLALIIAINVWGRGFIKSIAILIGLVGGTVLAGALGMIKLSTVSQSGWFRFPEPFMFGVPHFEWSSSVTMILIALTTMIESTGVFFALGDMTNRHLTGDDLKRGYRAEGIAQILGGIFNTFPYSTFSENVGVVQFSGVKTRKPIYFAGLFLLILGLLPKVGALATVVPTPVLGGAMLVMFGTVGLQGVRILKSVDFDDSRNLIVAAVSIGAGLGVSSVPSIFQALPSELYLILGNGVVVTSIVAVLLNLIFKLQRKNEVN</sequence>
<keyword evidence="5 8" id="KW-0812">Transmembrane</keyword>
<evidence type="ECO:0000256" key="5">
    <source>
        <dbReference type="ARBA" id="ARBA00022692"/>
    </source>
</evidence>
<dbReference type="NCBIfam" id="TIGR03173">
    <property type="entry name" value="pbuX"/>
    <property type="match status" value="1"/>
</dbReference>
<dbReference type="EMBL" id="JQBY01000040">
    <property type="protein sequence ID" value="KRN81161.1"/>
    <property type="molecule type" value="Genomic_DNA"/>
</dbReference>
<dbReference type="AlphaFoldDB" id="A0A0R2JVR7"/>
<dbReference type="GO" id="GO:0042907">
    <property type="term" value="F:xanthine transmembrane transporter activity"/>
    <property type="evidence" value="ECO:0007669"/>
    <property type="project" value="TreeGrafter"/>
</dbReference>
<evidence type="ECO:0000313" key="10">
    <source>
        <dbReference type="EMBL" id="SER95812.1"/>
    </source>
</evidence>
<feature type="transmembrane region" description="Helical" evidence="8">
    <location>
        <begin position="192"/>
        <end position="209"/>
    </location>
</feature>
<feature type="transmembrane region" description="Helical" evidence="8">
    <location>
        <begin position="151"/>
        <end position="172"/>
    </location>
</feature>
<reference evidence="10 12" key="2">
    <citation type="submission" date="2016-10" db="EMBL/GenBank/DDBJ databases">
        <authorList>
            <person name="Varghese N."/>
            <person name="Submissions S."/>
        </authorList>
    </citation>
    <scope>NUCLEOTIDE SEQUENCE [LARGE SCALE GENOMIC DNA]</scope>
    <source>
        <strain evidence="10 12">CGMCC 1.3889</strain>
    </source>
</reference>
<feature type="transmembrane region" description="Helical" evidence="8">
    <location>
        <begin position="122"/>
        <end position="144"/>
    </location>
</feature>
<dbReference type="NCBIfam" id="TIGR00801">
    <property type="entry name" value="ncs2"/>
    <property type="match status" value="1"/>
</dbReference>
<dbReference type="InterPro" id="IPR006042">
    <property type="entry name" value="Xan_ur_permease"/>
</dbReference>
<dbReference type="InterPro" id="IPR006043">
    <property type="entry name" value="NCS2"/>
</dbReference>
<organism evidence="9 11">
    <name type="scientific">Pediococcus ethanolidurans</name>
    <dbReference type="NCBI Taxonomy" id="319653"/>
    <lineage>
        <taxon>Bacteria</taxon>
        <taxon>Bacillati</taxon>
        <taxon>Bacillota</taxon>
        <taxon>Bacilli</taxon>
        <taxon>Lactobacillales</taxon>
        <taxon>Lactobacillaceae</taxon>
        <taxon>Pediococcus</taxon>
    </lineage>
</organism>
<evidence type="ECO:0000256" key="7">
    <source>
        <dbReference type="ARBA" id="ARBA00023136"/>
    </source>
</evidence>
<evidence type="ECO:0000256" key="6">
    <source>
        <dbReference type="ARBA" id="ARBA00022989"/>
    </source>
</evidence>
<dbReference type="Proteomes" id="UP000051749">
    <property type="component" value="Unassembled WGS sequence"/>
</dbReference>
<gene>
    <name evidence="9" type="ORF">IV87_GL001615</name>
    <name evidence="10" type="ORF">SAMN04487973_13411</name>
</gene>
<dbReference type="NCBIfam" id="NF037981">
    <property type="entry name" value="NCS2_1"/>
    <property type="match status" value="1"/>
</dbReference>
<evidence type="ECO:0000256" key="1">
    <source>
        <dbReference type="ARBA" id="ARBA00004651"/>
    </source>
</evidence>
<dbReference type="PANTHER" id="PTHR42810">
    <property type="entry name" value="PURINE PERMEASE C1399.01C-RELATED"/>
    <property type="match status" value="1"/>
</dbReference>
<reference evidence="9 11" key="1">
    <citation type="journal article" date="2015" name="Genome Announc.">
        <title>Expanding the biotechnology potential of lactobacilli through comparative genomics of 213 strains and associated genera.</title>
        <authorList>
            <person name="Sun Z."/>
            <person name="Harris H.M."/>
            <person name="McCann A."/>
            <person name="Guo C."/>
            <person name="Argimon S."/>
            <person name="Zhang W."/>
            <person name="Yang X."/>
            <person name="Jeffery I.B."/>
            <person name="Cooney J.C."/>
            <person name="Kagawa T.F."/>
            <person name="Liu W."/>
            <person name="Song Y."/>
            <person name="Salvetti E."/>
            <person name="Wrobel A."/>
            <person name="Rasinkangas P."/>
            <person name="Parkhill J."/>
            <person name="Rea M.C."/>
            <person name="O'Sullivan O."/>
            <person name="Ritari J."/>
            <person name="Douillard F.P."/>
            <person name="Paul Ross R."/>
            <person name="Yang R."/>
            <person name="Briner A.E."/>
            <person name="Felis G.E."/>
            <person name="de Vos W.M."/>
            <person name="Barrangou R."/>
            <person name="Klaenhammer T.R."/>
            <person name="Caufield P.W."/>
            <person name="Cui Y."/>
            <person name="Zhang H."/>
            <person name="O'Toole P.W."/>
        </authorList>
    </citation>
    <scope>NUCLEOTIDE SEQUENCE [LARGE SCALE GENOMIC DNA]</scope>
    <source>
        <strain evidence="9 11">DSM 22301</strain>
    </source>
</reference>
<dbReference type="Proteomes" id="UP000182818">
    <property type="component" value="Unassembled WGS sequence"/>
</dbReference>
<protein>
    <submittedName>
        <fullName evidence="10">Xanthine permease</fullName>
    </submittedName>
    <submittedName>
        <fullName evidence="9">Xanthine uracil transport protein</fullName>
    </submittedName>
</protein>
<comment type="subcellular location">
    <subcellularLocation>
        <location evidence="1">Cell membrane</location>
        <topology evidence="1">Multi-pass membrane protein</topology>
    </subcellularLocation>
</comment>
<name>A0A0R2JVR7_9LACO</name>
<feature type="transmembrane region" description="Helical" evidence="8">
    <location>
        <begin position="216"/>
        <end position="241"/>
    </location>
</feature>
<keyword evidence="4" id="KW-1003">Cell membrane</keyword>
<evidence type="ECO:0000313" key="11">
    <source>
        <dbReference type="Proteomes" id="UP000051749"/>
    </source>
</evidence>
<feature type="transmembrane region" description="Helical" evidence="8">
    <location>
        <begin position="368"/>
        <end position="388"/>
    </location>
</feature>
<feature type="transmembrane region" description="Helical" evidence="8">
    <location>
        <begin position="55"/>
        <end position="76"/>
    </location>
</feature>
<evidence type="ECO:0000256" key="3">
    <source>
        <dbReference type="ARBA" id="ARBA00022448"/>
    </source>
</evidence>
<dbReference type="GO" id="GO:0005886">
    <property type="term" value="C:plasma membrane"/>
    <property type="evidence" value="ECO:0007669"/>
    <property type="project" value="UniProtKB-SubCell"/>
</dbReference>
<dbReference type="OrthoDB" id="9805749at2"/>
<feature type="transmembrane region" description="Helical" evidence="8">
    <location>
        <begin position="341"/>
        <end position="362"/>
    </location>
</feature>